<dbReference type="Proteomes" id="UP001500467">
    <property type="component" value="Unassembled WGS sequence"/>
</dbReference>
<protein>
    <recommendedName>
        <fullName evidence="9">TRAP C4-dicarboxylate transport system permease DctM subunit domain-containing protein</fullName>
    </recommendedName>
</protein>
<feature type="transmembrane region" description="Helical" evidence="8">
    <location>
        <begin position="91"/>
        <end position="108"/>
    </location>
</feature>
<feature type="transmembrane region" description="Helical" evidence="8">
    <location>
        <begin position="303"/>
        <end position="327"/>
    </location>
</feature>
<feature type="transmembrane region" description="Helical" evidence="8">
    <location>
        <begin position="339"/>
        <end position="364"/>
    </location>
</feature>
<organism evidence="10 11">
    <name type="scientific">Prauserella alba</name>
    <dbReference type="NCBI Taxonomy" id="176898"/>
    <lineage>
        <taxon>Bacteria</taxon>
        <taxon>Bacillati</taxon>
        <taxon>Actinomycetota</taxon>
        <taxon>Actinomycetes</taxon>
        <taxon>Pseudonocardiales</taxon>
        <taxon>Pseudonocardiaceae</taxon>
        <taxon>Prauserella</taxon>
    </lineage>
</organism>
<keyword evidence="3" id="KW-0997">Cell inner membrane</keyword>
<dbReference type="PANTHER" id="PTHR33362:SF3">
    <property type="entry name" value="SIALIC ACID TRAP TRANSPORTER PERMEASE PROTEIN SIAT"/>
    <property type="match status" value="1"/>
</dbReference>
<gene>
    <name evidence="10" type="ORF">GCM10009675_45530</name>
</gene>
<keyword evidence="11" id="KW-1185">Reference proteome</keyword>
<feature type="transmembrane region" description="Helical" evidence="8">
    <location>
        <begin position="139"/>
        <end position="163"/>
    </location>
</feature>
<evidence type="ECO:0000256" key="1">
    <source>
        <dbReference type="ARBA" id="ARBA00004429"/>
    </source>
</evidence>
<feature type="domain" description="TRAP C4-dicarboxylate transport system permease DctM subunit" evidence="9">
    <location>
        <begin position="7"/>
        <end position="451"/>
    </location>
</feature>
<evidence type="ECO:0000256" key="8">
    <source>
        <dbReference type="SAM" id="Phobius"/>
    </source>
</evidence>
<proteinExistence type="predicted"/>
<feature type="transmembrane region" description="Helical" evidence="8">
    <location>
        <begin position="251"/>
        <end position="269"/>
    </location>
</feature>
<dbReference type="InterPro" id="IPR004681">
    <property type="entry name" value="TRAP_DctM"/>
</dbReference>
<evidence type="ECO:0000259" key="9">
    <source>
        <dbReference type="Pfam" id="PF06808"/>
    </source>
</evidence>
<feature type="transmembrane region" description="Helical" evidence="8">
    <location>
        <begin position="114"/>
        <end position="132"/>
    </location>
</feature>
<feature type="compositionally biased region" description="Low complexity" evidence="7">
    <location>
        <begin position="228"/>
        <end position="237"/>
    </location>
</feature>
<dbReference type="RefSeq" id="WP_253855268.1">
    <property type="nucleotide sequence ID" value="NZ_BAAALM010000016.1"/>
</dbReference>
<name>A0ABP4G984_9PSEU</name>
<keyword evidence="6 8" id="KW-0472">Membrane</keyword>
<feature type="transmembrane region" description="Helical" evidence="8">
    <location>
        <begin position="275"/>
        <end position="291"/>
    </location>
</feature>
<evidence type="ECO:0000256" key="7">
    <source>
        <dbReference type="SAM" id="MobiDB-lite"/>
    </source>
</evidence>
<evidence type="ECO:0000256" key="4">
    <source>
        <dbReference type="ARBA" id="ARBA00022692"/>
    </source>
</evidence>
<evidence type="ECO:0000313" key="11">
    <source>
        <dbReference type="Proteomes" id="UP001500467"/>
    </source>
</evidence>
<evidence type="ECO:0000313" key="10">
    <source>
        <dbReference type="EMBL" id="GAA1217958.1"/>
    </source>
</evidence>
<dbReference type="NCBIfam" id="TIGR00786">
    <property type="entry name" value="dctM"/>
    <property type="match status" value="1"/>
</dbReference>
<feature type="transmembrane region" description="Helical" evidence="8">
    <location>
        <begin position="175"/>
        <end position="197"/>
    </location>
</feature>
<dbReference type="EMBL" id="BAAALM010000016">
    <property type="protein sequence ID" value="GAA1217958.1"/>
    <property type="molecule type" value="Genomic_DNA"/>
</dbReference>
<feature type="region of interest" description="Disordered" evidence="7">
    <location>
        <begin position="210"/>
        <end position="237"/>
    </location>
</feature>
<comment type="subcellular location">
    <subcellularLocation>
        <location evidence="1">Cell inner membrane</location>
        <topology evidence="1">Multi-pass membrane protein</topology>
    </subcellularLocation>
</comment>
<keyword evidence="5 8" id="KW-1133">Transmembrane helix</keyword>
<evidence type="ECO:0000256" key="3">
    <source>
        <dbReference type="ARBA" id="ARBA00022519"/>
    </source>
</evidence>
<feature type="transmembrane region" description="Helical" evidence="8">
    <location>
        <begin position="400"/>
        <end position="419"/>
    </location>
</feature>
<accession>A0ABP4G984</accession>
<evidence type="ECO:0000256" key="6">
    <source>
        <dbReference type="ARBA" id="ARBA00023136"/>
    </source>
</evidence>
<reference evidence="11" key="1">
    <citation type="journal article" date="2019" name="Int. J. Syst. Evol. Microbiol.">
        <title>The Global Catalogue of Microorganisms (GCM) 10K type strain sequencing project: providing services to taxonomists for standard genome sequencing and annotation.</title>
        <authorList>
            <consortium name="The Broad Institute Genomics Platform"/>
            <consortium name="The Broad Institute Genome Sequencing Center for Infectious Disease"/>
            <person name="Wu L."/>
            <person name="Ma J."/>
        </authorList>
    </citation>
    <scope>NUCLEOTIDE SEQUENCE [LARGE SCALE GENOMIC DNA]</scope>
    <source>
        <strain evidence="11">JCM 13022</strain>
    </source>
</reference>
<dbReference type="Pfam" id="PF06808">
    <property type="entry name" value="DctM"/>
    <property type="match status" value="1"/>
</dbReference>
<dbReference type="PANTHER" id="PTHR33362">
    <property type="entry name" value="SIALIC ACID TRAP TRANSPORTER PERMEASE PROTEIN SIAT-RELATED"/>
    <property type="match status" value="1"/>
</dbReference>
<keyword evidence="2" id="KW-1003">Cell membrane</keyword>
<feature type="transmembrane region" description="Helical" evidence="8">
    <location>
        <begin position="431"/>
        <end position="449"/>
    </location>
</feature>
<feature type="transmembrane region" description="Helical" evidence="8">
    <location>
        <begin position="47"/>
        <end position="70"/>
    </location>
</feature>
<evidence type="ECO:0000256" key="2">
    <source>
        <dbReference type="ARBA" id="ARBA00022475"/>
    </source>
</evidence>
<keyword evidence="4 8" id="KW-0812">Transmembrane</keyword>
<comment type="caution">
    <text evidence="10">The sequence shown here is derived from an EMBL/GenBank/DDBJ whole genome shotgun (WGS) entry which is preliminary data.</text>
</comment>
<sequence>MIGVVLFGSFFVLLLLGVPVAFALGMAACVSLVAMGGFGELSIVPNVFTASVASETLLAIPFFILAGVIMEYAGISRRLVDFAHACVGRRKHGLAIVVIIAAFFFSAISGSGPATVAAIGSILIPALIRQGYAARHATSLLASAGSMGIIVPPSVAFIIFAVVVSDYAGVSIVRLFVAGIVPGILLAAALVVASLFLPRTQPVKVAAGAGAGSGGGHGGDRGDGGDAGSPPAGEGAEAAASRGLGASFGKAVPGLLVPLIILGGIYGGIVTPTESAVVAAVYALLVGLLVYREISPRQLYRILVTASAQSAVVMLIVGAASVFAYVVTVNQIAENLSDALLGLTGNTVLIVLLAIVVLLIVGAFIDAVSALYLFVPIIAPVLLEAGVDVTTIGVMMVVNLALGLVTPPVGVNLFVAAGIAKVPLAEVVKGIRPFFAAGLVVLLLVAYVPELSNWLPDLLGF</sequence>
<dbReference type="PIRSF" id="PIRSF006066">
    <property type="entry name" value="HI0050"/>
    <property type="match status" value="1"/>
</dbReference>
<feature type="transmembrane region" description="Helical" evidence="8">
    <location>
        <begin position="371"/>
        <end position="394"/>
    </location>
</feature>
<dbReference type="InterPro" id="IPR010656">
    <property type="entry name" value="DctM"/>
</dbReference>
<evidence type="ECO:0000256" key="5">
    <source>
        <dbReference type="ARBA" id="ARBA00022989"/>
    </source>
</evidence>